<dbReference type="InterPro" id="IPR008889">
    <property type="entry name" value="VQ"/>
</dbReference>
<proteinExistence type="predicted"/>
<dbReference type="Pfam" id="PF05678">
    <property type="entry name" value="VQ"/>
    <property type="match status" value="1"/>
</dbReference>
<evidence type="ECO:0000313" key="4">
    <source>
        <dbReference type="Proteomes" id="UP000825935"/>
    </source>
</evidence>
<sequence>MRLPRELDRSERQRCPRIYVPLCMPQRSSSTFAVMELVGFTSPSASADLVETPTPASLTASMADNSSVQPCVPFSPAGGKHDLCNAYGESSSTLSRISGREIVPQRSSDKPMTLAMKSSTSASPSPGMTQIVHMTTRGNVVHTTSMDFKDVVQKLTGAPGKSDDARAAGSPQGAPTTSRSLNQKTSSPSKSVSA</sequence>
<keyword evidence="4" id="KW-1185">Reference proteome</keyword>
<feature type="region of interest" description="Disordered" evidence="1">
    <location>
        <begin position="152"/>
        <end position="194"/>
    </location>
</feature>
<feature type="compositionally biased region" description="Polar residues" evidence="1">
    <location>
        <begin position="173"/>
        <end position="194"/>
    </location>
</feature>
<feature type="region of interest" description="Disordered" evidence="1">
    <location>
        <begin position="104"/>
        <end position="128"/>
    </location>
</feature>
<evidence type="ECO:0000313" key="3">
    <source>
        <dbReference type="EMBL" id="KAH7301985.1"/>
    </source>
</evidence>
<name>A0A8T2S2E7_CERRI</name>
<gene>
    <name evidence="3" type="ORF">KP509_23G051300</name>
</gene>
<dbReference type="Proteomes" id="UP000825935">
    <property type="component" value="Chromosome 23"/>
</dbReference>
<dbReference type="EMBL" id="CM035428">
    <property type="protein sequence ID" value="KAH7301985.1"/>
    <property type="molecule type" value="Genomic_DNA"/>
</dbReference>
<accession>A0A8T2S2E7</accession>
<evidence type="ECO:0000256" key="1">
    <source>
        <dbReference type="SAM" id="MobiDB-lite"/>
    </source>
</evidence>
<comment type="caution">
    <text evidence="3">The sequence shown here is derived from an EMBL/GenBank/DDBJ whole genome shotgun (WGS) entry which is preliminary data.</text>
</comment>
<organism evidence="3 4">
    <name type="scientific">Ceratopteris richardii</name>
    <name type="common">Triangle waterfern</name>
    <dbReference type="NCBI Taxonomy" id="49495"/>
    <lineage>
        <taxon>Eukaryota</taxon>
        <taxon>Viridiplantae</taxon>
        <taxon>Streptophyta</taxon>
        <taxon>Embryophyta</taxon>
        <taxon>Tracheophyta</taxon>
        <taxon>Polypodiopsida</taxon>
        <taxon>Polypodiidae</taxon>
        <taxon>Polypodiales</taxon>
        <taxon>Pteridineae</taxon>
        <taxon>Pteridaceae</taxon>
        <taxon>Parkerioideae</taxon>
        <taxon>Ceratopteris</taxon>
    </lineage>
</organism>
<dbReference type="AlphaFoldDB" id="A0A8T2S2E7"/>
<feature type="compositionally biased region" description="Polar residues" evidence="1">
    <location>
        <begin position="116"/>
        <end position="128"/>
    </location>
</feature>
<feature type="domain" description="VQ" evidence="2">
    <location>
        <begin position="140"/>
        <end position="160"/>
    </location>
</feature>
<evidence type="ECO:0000259" key="2">
    <source>
        <dbReference type="Pfam" id="PF05678"/>
    </source>
</evidence>
<protein>
    <recommendedName>
        <fullName evidence="2">VQ domain-containing protein</fullName>
    </recommendedName>
</protein>
<reference evidence="3 4" key="1">
    <citation type="submission" date="2021-08" db="EMBL/GenBank/DDBJ databases">
        <title>WGS assembly of Ceratopteris richardii.</title>
        <authorList>
            <person name="Marchant D.B."/>
            <person name="Chen G."/>
            <person name="Jenkins J."/>
            <person name="Shu S."/>
            <person name="Leebens-Mack J."/>
            <person name="Grimwood J."/>
            <person name="Schmutz J."/>
            <person name="Soltis P."/>
            <person name="Soltis D."/>
            <person name="Chen Z.-H."/>
        </authorList>
    </citation>
    <scope>NUCLEOTIDE SEQUENCE [LARGE SCALE GENOMIC DNA]</scope>
    <source>
        <strain evidence="3">Whitten #5841</strain>
        <tissue evidence="3">Leaf</tissue>
    </source>
</reference>